<dbReference type="eggNOG" id="COG3063">
    <property type="taxonomic scope" value="Bacteria"/>
</dbReference>
<comment type="caution">
    <text evidence="1">The sequence shown here is derived from an EMBL/GenBank/DDBJ whole genome shotgun (WGS) entry which is preliminary data.</text>
</comment>
<reference evidence="2" key="1">
    <citation type="journal article" date="2014" name="Sci. Data">
        <title>Genomes of diverse isolates of the marine cyanobacterium Prochlorococcus.</title>
        <authorList>
            <person name="Biller S."/>
            <person name="Berube P."/>
            <person name="Thompson J."/>
            <person name="Kelly L."/>
            <person name="Roggensack S."/>
            <person name="Awad L."/>
            <person name="Roache-Johnson K."/>
            <person name="Ding H."/>
            <person name="Giovannoni S.J."/>
            <person name="Moore L.R."/>
            <person name="Chisholm S.W."/>
        </authorList>
    </citation>
    <scope>NUCLEOTIDE SEQUENCE [LARGE SCALE GENOMIC DNA]</scope>
    <source>
        <strain evidence="2">GP2</strain>
    </source>
</reference>
<accession>A0A0A1ZFJ6</accession>
<dbReference type="SUPFAM" id="SSF48452">
    <property type="entry name" value="TPR-like"/>
    <property type="match status" value="1"/>
</dbReference>
<dbReference type="STRING" id="59925.EU91_0288"/>
<dbReference type="RefSeq" id="WP_032523896.1">
    <property type="nucleotide sequence ID" value="NZ_CP138934.1"/>
</dbReference>
<dbReference type="Gene3D" id="1.25.40.10">
    <property type="entry name" value="Tetratricopeptide repeat domain"/>
    <property type="match status" value="1"/>
</dbReference>
<evidence type="ECO:0008006" key="3">
    <source>
        <dbReference type="Google" id="ProtNLM"/>
    </source>
</evidence>
<proteinExistence type="predicted"/>
<evidence type="ECO:0000313" key="2">
    <source>
        <dbReference type="Proteomes" id="UP000030598"/>
    </source>
</evidence>
<evidence type="ECO:0000313" key="1">
    <source>
        <dbReference type="EMBL" id="KGF88357.1"/>
    </source>
</evidence>
<dbReference type="Proteomes" id="UP000030598">
    <property type="component" value="Unassembled WGS sequence"/>
</dbReference>
<gene>
    <name evidence="1" type="ORF">EU91_0288</name>
</gene>
<dbReference type="EMBL" id="JNAH01000003">
    <property type="protein sequence ID" value="KGF88357.1"/>
    <property type="molecule type" value="Genomic_DNA"/>
</dbReference>
<dbReference type="AlphaFoldDB" id="A0A0A1ZFJ6"/>
<organism evidence="1 2">
    <name type="scientific">Prochlorococcus marinus str. GP2</name>
    <dbReference type="NCBI Taxonomy" id="59925"/>
    <lineage>
        <taxon>Bacteria</taxon>
        <taxon>Bacillati</taxon>
        <taxon>Cyanobacteriota</taxon>
        <taxon>Cyanophyceae</taxon>
        <taxon>Synechococcales</taxon>
        <taxon>Prochlorococcaceae</taxon>
        <taxon>Prochlorococcus</taxon>
    </lineage>
</organism>
<dbReference type="OrthoDB" id="423802at2"/>
<sequence>MNNEINPIEEDFNAALSRYKAGQDLIPIVQDFQKIIQQIPNHFAAWTCLSWLQLLLKNNEEALAAARQAVRLNQQDPQARMNLSLALLATNNKGVRDHIELIKKMSMMMPEVKSELKESVEDGLIRYPDWPELIKVKKWLEF</sequence>
<protein>
    <recommendedName>
        <fullName evidence="3">TPR-repeat protein</fullName>
    </recommendedName>
</protein>
<name>A0A0A1ZFJ6_PROMR</name>
<dbReference type="InterPro" id="IPR011990">
    <property type="entry name" value="TPR-like_helical_dom_sf"/>
</dbReference>